<dbReference type="Proteomes" id="UP001429357">
    <property type="component" value="Unassembled WGS sequence"/>
</dbReference>
<reference evidence="1" key="2">
    <citation type="submission" date="2024-02" db="EMBL/GenBank/DDBJ databases">
        <title>The Genome Sequence of Enterococcus diestrammenae JM9A.</title>
        <authorList>
            <person name="Earl A."/>
            <person name="Manson A."/>
            <person name="Gilmore M."/>
            <person name="Sanders J."/>
            <person name="Shea T."/>
            <person name="Howe W."/>
            <person name="Livny J."/>
            <person name="Cuomo C."/>
            <person name="Neafsey D."/>
            <person name="Birren B."/>
        </authorList>
    </citation>
    <scope>NUCLEOTIDE SEQUENCE</scope>
    <source>
        <strain evidence="1">JM9A</strain>
    </source>
</reference>
<evidence type="ECO:0000313" key="1">
    <source>
        <dbReference type="EMBL" id="MEO1781413.1"/>
    </source>
</evidence>
<dbReference type="SUPFAM" id="SSF56784">
    <property type="entry name" value="HAD-like"/>
    <property type="match status" value="1"/>
</dbReference>
<dbReference type="RefSeq" id="WP_161868845.1">
    <property type="nucleotide sequence ID" value="NZ_MAEI02000001.1"/>
</dbReference>
<dbReference type="InterPro" id="IPR050155">
    <property type="entry name" value="HAD-like_hydrolase_sf"/>
</dbReference>
<dbReference type="PANTHER" id="PTHR43434:SF20">
    <property type="entry name" value="5'-NUCLEOTIDASE"/>
    <property type="match status" value="1"/>
</dbReference>
<reference evidence="1" key="1">
    <citation type="submission" date="2016-06" db="EMBL/GenBank/DDBJ databases">
        <authorList>
            <person name="Van Tyne D."/>
        </authorList>
    </citation>
    <scope>NUCLEOTIDE SEQUENCE</scope>
    <source>
        <strain evidence="1">JM9A</strain>
    </source>
</reference>
<dbReference type="SFLD" id="SFLDG01129">
    <property type="entry name" value="C1.5:_HAD__Beta-PGM__Phosphata"/>
    <property type="match status" value="1"/>
</dbReference>
<dbReference type="InterPro" id="IPR041492">
    <property type="entry name" value="HAD_2"/>
</dbReference>
<sequence>MKSVFFDLDGTIVDSSEGIYASVQYAMTKLGRPSLAEKVLRSFIGPPLKDSFIKLGMTEAEAKQGVAFYRENYRQGAVLQVQVYDGMSELLQQLAANPQVKVYLATSKPEEFAKQILSHFQLAAYFDGIYGADMEGHRVAKADVLAYALANAGSVDRKQAWMIGDRQHDMVGALDNQVTPVGVLWGFGDQEELLSAGASGLVEQPSELLQLLGIA</sequence>
<organism evidence="1 2">
    <name type="scientific">Enterococcus diestrammenae</name>
    <dbReference type="NCBI Taxonomy" id="1155073"/>
    <lineage>
        <taxon>Bacteria</taxon>
        <taxon>Bacillati</taxon>
        <taxon>Bacillota</taxon>
        <taxon>Bacilli</taxon>
        <taxon>Lactobacillales</taxon>
        <taxon>Enterococcaceae</taxon>
        <taxon>Enterococcus</taxon>
    </lineage>
</organism>
<name>A0ABV0F022_9ENTE</name>
<comment type="caution">
    <text evidence="1">The sequence shown here is derived from an EMBL/GenBank/DDBJ whole genome shotgun (WGS) entry which is preliminary data.</text>
</comment>
<dbReference type="Pfam" id="PF13419">
    <property type="entry name" value="HAD_2"/>
    <property type="match status" value="1"/>
</dbReference>
<dbReference type="InterPro" id="IPR036412">
    <property type="entry name" value="HAD-like_sf"/>
</dbReference>
<keyword evidence="2" id="KW-1185">Reference proteome</keyword>
<accession>A0ABV0F022</accession>
<dbReference type="PANTHER" id="PTHR43434">
    <property type="entry name" value="PHOSPHOGLYCOLATE PHOSPHATASE"/>
    <property type="match status" value="1"/>
</dbReference>
<dbReference type="Gene3D" id="1.10.150.240">
    <property type="entry name" value="Putative phosphatase, domain 2"/>
    <property type="match status" value="1"/>
</dbReference>
<protein>
    <submittedName>
        <fullName evidence="1">Phosphoglycolate phosphatase</fullName>
    </submittedName>
</protein>
<proteinExistence type="predicted"/>
<dbReference type="Gene3D" id="3.40.50.1000">
    <property type="entry name" value="HAD superfamily/HAD-like"/>
    <property type="match status" value="1"/>
</dbReference>
<evidence type="ECO:0000313" key="2">
    <source>
        <dbReference type="Proteomes" id="UP001429357"/>
    </source>
</evidence>
<gene>
    <name evidence="1" type="ORF">BAU18_000996</name>
</gene>
<dbReference type="InterPro" id="IPR023198">
    <property type="entry name" value="PGP-like_dom2"/>
</dbReference>
<dbReference type="SFLD" id="SFLDS00003">
    <property type="entry name" value="Haloacid_Dehalogenase"/>
    <property type="match status" value="1"/>
</dbReference>
<dbReference type="InterPro" id="IPR023214">
    <property type="entry name" value="HAD_sf"/>
</dbReference>
<dbReference type="EMBL" id="MAEI02000001">
    <property type="protein sequence ID" value="MEO1781413.1"/>
    <property type="molecule type" value="Genomic_DNA"/>
</dbReference>